<comment type="caution">
    <text evidence="11">The sequence shown here is derived from an EMBL/GenBank/DDBJ whole genome shotgun (WGS) entry which is preliminary data.</text>
</comment>
<dbReference type="Pfam" id="PF00083">
    <property type="entry name" value="Sugar_tr"/>
    <property type="match status" value="1"/>
</dbReference>
<evidence type="ECO:0000256" key="3">
    <source>
        <dbReference type="ARBA" id="ARBA00022448"/>
    </source>
</evidence>
<dbReference type="PANTHER" id="PTHR23500:SF498">
    <property type="entry name" value="MAJOR FACILITATOR, SUGAR TRANSPORTER, MAJOR FACILITATOR SUPERFAMILY-RELATED"/>
    <property type="match status" value="1"/>
</dbReference>
<feature type="transmembrane region" description="Helical" evidence="9">
    <location>
        <begin position="83"/>
        <end position="102"/>
    </location>
</feature>
<dbReference type="InterPro" id="IPR036259">
    <property type="entry name" value="MFS_trans_sf"/>
</dbReference>
<evidence type="ECO:0000256" key="7">
    <source>
        <dbReference type="ARBA" id="ARBA00022989"/>
    </source>
</evidence>
<reference evidence="11 12" key="2">
    <citation type="journal article" date="2017" name="Front. Plant Sci.">
        <title>Gene Classification and Mining of Molecular Markers Useful in Red Clover (Trifolium pratense) Breeding.</title>
        <authorList>
            <person name="Istvanek J."/>
            <person name="Dluhosova J."/>
            <person name="Dluhos P."/>
            <person name="Patkova L."/>
            <person name="Nedelnik J."/>
            <person name="Repkova J."/>
        </authorList>
    </citation>
    <scope>NUCLEOTIDE SEQUENCE [LARGE SCALE GENOMIC DNA]</scope>
    <source>
        <strain evidence="12">cv. Tatra</strain>
        <tissue evidence="11">Young leaves</tissue>
    </source>
</reference>
<dbReference type="PANTHER" id="PTHR23500">
    <property type="entry name" value="SOLUTE CARRIER FAMILY 2, FACILITATED GLUCOSE TRANSPORTER"/>
    <property type="match status" value="1"/>
</dbReference>
<gene>
    <name evidence="11" type="ORF">L195_g026555</name>
</gene>
<organism evidence="11 12">
    <name type="scientific">Trifolium pratense</name>
    <name type="common">Red clover</name>
    <dbReference type="NCBI Taxonomy" id="57577"/>
    <lineage>
        <taxon>Eukaryota</taxon>
        <taxon>Viridiplantae</taxon>
        <taxon>Streptophyta</taxon>
        <taxon>Embryophyta</taxon>
        <taxon>Tracheophyta</taxon>
        <taxon>Spermatophyta</taxon>
        <taxon>Magnoliopsida</taxon>
        <taxon>eudicotyledons</taxon>
        <taxon>Gunneridae</taxon>
        <taxon>Pentapetalae</taxon>
        <taxon>rosids</taxon>
        <taxon>fabids</taxon>
        <taxon>Fabales</taxon>
        <taxon>Fabaceae</taxon>
        <taxon>Papilionoideae</taxon>
        <taxon>50 kb inversion clade</taxon>
        <taxon>NPAAA clade</taxon>
        <taxon>Hologalegina</taxon>
        <taxon>IRL clade</taxon>
        <taxon>Trifolieae</taxon>
        <taxon>Trifolium</taxon>
    </lineage>
</organism>
<evidence type="ECO:0000256" key="8">
    <source>
        <dbReference type="ARBA" id="ARBA00023136"/>
    </source>
</evidence>
<keyword evidence="7 9" id="KW-1133">Transmembrane helix</keyword>
<dbReference type="EMBL" id="ASHM01022374">
    <property type="protein sequence ID" value="PNY03230.1"/>
    <property type="molecule type" value="Genomic_DNA"/>
</dbReference>
<evidence type="ECO:0000256" key="9">
    <source>
        <dbReference type="SAM" id="Phobius"/>
    </source>
</evidence>
<keyword evidence="5 9" id="KW-0812">Transmembrane</keyword>
<evidence type="ECO:0000256" key="1">
    <source>
        <dbReference type="ARBA" id="ARBA00004141"/>
    </source>
</evidence>
<dbReference type="InterPro" id="IPR020846">
    <property type="entry name" value="MFS_dom"/>
</dbReference>
<evidence type="ECO:0000313" key="11">
    <source>
        <dbReference type="EMBL" id="PNY03230.1"/>
    </source>
</evidence>
<dbReference type="ExpressionAtlas" id="A0A2K3NJM2">
    <property type="expression patterns" value="baseline"/>
</dbReference>
<evidence type="ECO:0000256" key="6">
    <source>
        <dbReference type="ARBA" id="ARBA00022847"/>
    </source>
</evidence>
<dbReference type="InterPro" id="IPR005828">
    <property type="entry name" value="MFS_sugar_transport-like"/>
</dbReference>
<feature type="transmembrane region" description="Helical" evidence="9">
    <location>
        <begin position="22"/>
        <end position="42"/>
    </location>
</feature>
<evidence type="ECO:0000256" key="5">
    <source>
        <dbReference type="ARBA" id="ARBA00022692"/>
    </source>
</evidence>
<keyword evidence="4 11" id="KW-0762">Sugar transport</keyword>
<feature type="domain" description="Major facilitator superfamily (MFS) profile" evidence="10">
    <location>
        <begin position="29"/>
        <end position="156"/>
    </location>
</feature>
<keyword evidence="6" id="KW-0769">Symport</keyword>
<reference evidence="11 12" key="1">
    <citation type="journal article" date="2014" name="Am. J. Bot.">
        <title>Genome assembly and annotation for red clover (Trifolium pratense; Fabaceae).</title>
        <authorList>
            <person name="Istvanek J."/>
            <person name="Jaros M."/>
            <person name="Krenek A."/>
            <person name="Repkova J."/>
        </authorList>
    </citation>
    <scope>NUCLEOTIDE SEQUENCE [LARGE SCALE GENOMIC DNA]</scope>
    <source>
        <strain evidence="12">cv. Tatra</strain>
        <tissue evidence="11">Young leaves</tissue>
    </source>
</reference>
<proteinExistence type="inferred from homology"/>
<evidence type="ECO:0000259" key="10">
    <source>
        <dbReference type="PROSITE" id="PS50850"/>
    </source>
</evidence>
<evidence type="ECO:0000256" key="2">
    <source>
        <dbReference type="ARBA" id="ARBA00010992"/>
    </source>
</evidence>
<dbReference type="Gene3D" id="1.20.1250.20">
    <property type="entry name" value="MFS general substrate transporter like domains"/>
    <property type="match status" value="1"/>
</dbReference>
<dbReference type="InterPro" id="IPR045262">
    <property type="entry name" value="STP/PLT_plant"/>
</dbReference>
<sequence length="156" mass="16175">MAGGVFAVDRTPDTPINVSGKLTLSIFITCIVAASGGLLFGYDVGISGGVTTMVPFLQKFFPDILRKAAGAEVNMYCVYDSQVLTLFTSSLYLAGLVSSLIASKVTTIYGRRNVIIIGGCVFVAGGAINGGSENIPMLILGRILLGLGVGFTNQVS</sequence>
<name>A0A2K3NJM2_TRIPR</name>
<keyword evidence="8 9" id="KW-0472">Membrane</keyword>
<dbReference type="GO" id="GO:0015144">
    <property type="term" value="F:carbohydrate transmembrane transporter activity"/>
    <property type="evidence" value="ECO:0007669"/>
    <property type="project" value="InterPro"/>
</dbReference>
<dbReference type="PROSITE" id="PS50850">
    <property type="entry name" value="MFS"/>
    <property type="match status" value="1"/>
</dbReference>
<protein>
    <submittedName>
        <fullName evidence="11">Sugar transport protein 5-like</fullName>
    </submittedName>
</protein>
<feature type="transmembrane region" description="Helical" evidence="9">
    <location>
        <begin position="114"/>
        <end position="131"/>
    </location>
</feature>
<dbReference type="GO" id="GO:0015293">
    <property type="term" value="F:symporter activity"/>
    <property type="evidence" value="ECO:0007669"/>
    <property type="project" value="UniProtKB-KW"/>
</dbReference>
<comment type="similarity">
    <text evidence="2">Belongs to the major facilitator superfamily. Sugar transporter (TC 2.A.1.1) family.</text>
</comment>
<dbReference type="SUPFAM" id="SSF103473">
    <property type="entry name" value="MFS general substrate transporter"/>
    <property type="match status" value="1"/>
</dbReference>
<dbReference type="Proteomes" id="UP000236291">
    <property type="component" value="Unassembled WGS sequence"/>
</dbReference>
<dbReference type="AlphaFoldDB" id="A0A2K3NJM2"/>
<keyword evidence="3" id="KW-0813">Transport</keyword>
<dbReference type="InterPro" id="IPR003663">
    <property type="entry name" value="Sugar/inositol_transpt"/>
</dbReference>
<evidence type="ECO:0000256" key="4">
    <source>
        <dbReference type="ARBA" id="ARBA00022597"/>
    </source>
</evidence>
<comment type="subcellular location">
    <subcellularLocation>
        <location evidence="1">Membrane</location>
        <topology evidence="1">Multi-pass membrane protein</topology>
    </subcellularLocation>
</comment>
<dbReference type="Gramene" id="Tp57577_TGAC_v2_mRNA23539">
    <property type="protein sequence ID" value="Tp57577_TGAC_v2_mRNA23539"/>
    <property type="gene ID" value="Tp57577_TGAC_v2_gene22758"/>
</dbReference>
<dbReference type="GO" id="GO:0016020">
    <property type="term" value="C:membrane"/>
    <property type="evidence" value="ECO:0007669"/>
    <property type="project" value="UniProtKB-SubCell"/>
</dbReference>
<accession>A0A2K3NJM2</accession>
<dbReference type="PRINTS" id="PR00171">
    <property type="entry name" value="SUGRTRNSPORT"/>
</dbReference>
<evidence type="ECO:0000313" key="12">
    <source>
        <dbReference type="Proteomes" id="UP000236291"/>
    </source>
</evidence>